<dbReference type="AlphaFoldDB" id="A0A1G8BUH7"/>
<dbReference type="RefSeq" id="WP_057899261.1">
    <property type="nucleotide sequence ID" value="NZ_CP080764.1"/>
</dbReference>
<dbReference type="Proteomes" id="UP000826616">
    <property type="component" value="Chromosome"/>
</dbReference>
<evidence type="ECO:0000313" key="3">
    <source>
        <dbReference type="Proteomes" id="UP000198956"/>
    </source>
</evidence>
<sequence>MKQPHLARLFEQLPEEVARLLSDERNPSWMLLSSPFRHAGEDDFASLRQPNLHSWIIMERP</sequence>
<gene>
    <name evidence="1" type="ORF">K3F53_06770</name>
    <name evidence="2" type="ORF">SAMN04489735_102161</name>
</gene>
<evidence type="ECO:0000313" key="1">
    <source>
        <dbReference type="EMBL" id="QYY43893.1"/>
    </source>
</evidence>
<evidence type="ECO:0000313" key="2">
    <source>
        <dbReference type="EMBL" id="SDH36768.1"/>
    </source>
</evidence>
<dbReference type="GeneID" id="97141070"/>
<reference evidence="1 4" key="2">
    <citation type="submission" date="2021-08" db="EMBL/GenBank/DDBJ databases">
        <title>Complete genome sequence of the strain Aneurinibacillus thermoaerophilus CCM 8960.</title>
        <authorList>
            <person name="Musilova J."/>
            <person name="Kourilova X."/>
            <person name="Pernicova I."/>
            <person name="Bezdicek M."/>
            <person name="Lengerova M."/>
            <person name="Obruca S."/>
            <person name="Sedlar K."/>
        </authorList>
    </citation>
    <scope>NUCLEOTIDE SEQUENCE [LARGE SCALE GENOMIC DNA]</scope>
    <source>
        <strain evidence="1 4">CCM 8960</strain>
    </source>
</reference>
<dbReference type="OrthoDB" id="2680066at2"/>
<name>A0A1G8BUH7_ANETH</name>
<dbReference type="EMBL" id="CP080764">
    <property type="protein sequence ID" value="QYY43893.1"/>
    <property type="molecule type" value="Genomic_DNA"/>
</dbReference>
<proteinExistence type="predicted"/>
<organism evidence="2 3">
    <name type="scientific">Aneurinibacillus thermoaerophilus</name>
    <dbReference type="NCBI Taxonomy" id="143495"/>
    <lineage>
        <taxon>Bacteria</taxon>
        <taxon>Bacillati</taxon>
        <taxon>Bacillota</taxon>
        <taxon>Bacilli</taxon>
        <taxon>Bacillales</taxon>
        <taxon>Paenibacillaceae</taxon>
        <taxon>Aneurinibacillus group</taxon>
        <taxon>Aneurinibacillus</taxon>
    </lineage>
</organism>
<dbReference type="EMBL" id="FNDE01000021">
    <property type="protein sequence ID" value="SDH36768.1"/>
    <property type="molecule type" value="Genomic_DNA"/>
</dbReference>
<accession>A0A1G8BUH7</accession>
<protein>
    <submittedName>
        <fullName evidence="2">Uncharacterized protein</fullName>
    </submittedName>
</protein>
<reference evidence="2 3" key="1">
    <citation type="submission" date="2016-10" db="EMBL/GenBank/DDBJ databases">
        <authorList>
            <person name="de Groot N.N."/>
        </authorList>
    </citation>
    <scope>NUCLEOTIDE SEQUENCE [LARGE SCALE GENOMIC DNA]</scope>
    <source>
        <strain evidence="2 3">L 420-91</strain>
    </source>
</reference>
<keyword evidence="4" id="KW-1185">Reference proteome</keyword>
<dbReference type="Proteomes" id="UP000198956">
    <property type="component" value="Unassembled WGS sequence"/>
</dbReference>
<evidence type="ECO:0000313" key="4">
    <source>
        <dbReference type="Proteomes" id="UP000826616"/>
    </source>
</evidence>